<dbReference type="InterPro" id="IPR009057">
    <property type="entry name" value="Homeodomain-like_sf"/>
</dbReference>
<dbReference type="FunFam" id="1.10.10.60:FF:000132">
    <property type="entry name" value="AraC family transcriptional regulator"/>
    <property type="match status" value="1"/>
</dbReference>
<name>A0A4R1K2K0_9GAMM</name>
<dbReference type="Gene3D" id="1.10.10.60">
    <property type="entry name" value="Homeodomain-like"/>
    <property type="match status" value="2"/>
</dbReference>
<evidence type="ECO:0000256" key="2">
    <source>
        <dbReference type="ARBA" id="ARBA00023015"/>
    </source>
</evidence>
<dbReference type="RefSeq" id="WP_131912579.1">
    <property type="nucleotide sequence ID" value="NZ_OU594967.1"/>
</dbReference>
<dbReference type="GO" id="GO:0043565">
    <property type="term" value="F:sequence-specific DNA binding"/>
    <property type="evidence" value="ECO:0007669"/>
    <property type="project" value="InterPro"/>
</dbReference>
<evidence type="ECO:0000256" key="3">
    <source>
        <dbReference type="ARBA" id="ARBA00023125"/>
    </source>
</evidence>
<feature type="domain" description="HTH araC/xylS-type" evidence="6">
    <location>
        <begin position="145"/>
        <end position="242"/>
    </location>
</feature>
<organism evidence="7 8">
    <name type="scientific">Celerinatantimonas diazotrophica</name>
    <dbReference type="NCBI Taxonomy" id="412034"/>
    <lineage>
        <taxon>Bacteria</taxon>
        <taxon>Pseudomonadati</taxon>
        <taxon>Pseudomonadota</taxon>
        <taxon>Gammaproteobacteria</taxon>
        <taxon>Celerinatantimonadaceae</taxon>
        <taxon>Celerinatantimonas</taxon>
    </lineage>
</organism>
<dbReference type="PRINTS" id="PR00032">
    <property type="entry name" value="HTHARAC"/>
</dbReference>
<dbReference type="SMART" id="SM00342">
    <property type="entry name" value="HTH_ARAC"/>
    <property type="match status" value="1"/>
</dbReference>
<keyword evidence="4" id="KW-0010">Activator</keyword>
<sequence length="245" mass="28247">MDHIEGIMKDTVDFHHGFHSHSWHQLIYAIHGSVTVECLGKYFIAPQNRAVWIPSEHIHKTYSTSRAIFRSLLINPQPHMQRSLQKQPSVLCVSHLFKQLIIKFCEDSFVTTDYFEHAEQLLLDEIIYAKSISINSSIPEDPKLYSLCQQLIQNPEQRMSIVQASEVLHMGRSSFIRYFKKQTGMTFGQWYQQLKISQSISMLTSGKTLQEVAFSCGYQSASSFCAMFKRTIGCTPTEYLQDNTH</sequence>
<dbReference type="Pfam" id="PF12833">
    <property type="entry name" value="HTH_18"/>
    <property type="match status" value="1"/>
</dbReference>
<dbReference type="GO" id="GO:0003700">
    <property type="term" value="F:DNA-binding transcription factor activity"/>
    <property type="evidence" value="ECO:0007669"/>
    <property type="project" value="InterPro"/>
</dbReference>
<dbReference type="CDD" id="cd06124">
    <property type="entry name" value="cupin_NimR-like_N"/>
    <property type="match status" value="1"/>
</dbReference>
<keyword evidence="5" id="KW-0804">Transcription</keyword>
<evidence type="ECO:0000313" key="7">
    <source>
        <dbReference type="EMBL" id="TCK58067.1"/>
    </source>
</evidence>
<comment type="caution">
    <text evidence="7">The sequence shown here is derived from an EMBL/GenBank/DDBJ whole genome shotgun (WGS) entry which is preliminary data.</text>
</comment>
<keyword evidence="2" id="KW-0805">Transcription regulation</keyword>
<dbReference type="AlphaFoldDB" id="A0A4R1K2K0"/>
<dbReference type="SUPFAM" id="SSF51182">
    <property type="entry name" value="RmlC-like cupins"/>
    <property type="match status" value="1"/>
</dbReference>
<dbReference type="InterPro" id="IPR018060">
    <property type="entry name" value="HTH_AraC"/>
</dbReference>
<dbReference type="OrthoDB" id="9804543at2"/>
<dbReference type="PANTHER" id="PTHR11019">
    <property type="entry name" value="HTH-TYPE TRANSCRIPTIONAL REGULATOR NIMR"/>
    <property type="match status" value="1"/>
</dbReference>
<proteinExistence type="predicted"/>
<dbReference type="InterPro" id="IPR011051">
    <property type="entry name" value="RmlC_Cupin_sf"/>
</dbReference>
<dbReference type="InterPro" id="IPR020449">
    <property type="entry name" value="Tscrpt_reg_AraC-type_HTH"/>
</dbReference>
<evidence type="ECO:0000256" key="5">
    <source>
        <dbReference type="ARBA" id="ARBA00023163"/>
    </source>
</evidence>
<dbReference type="SUPFAM" id="SSF46689">
    <property type="entry name" value="Homeodomain-like"/>
    <property type="match status" value="1"/>
</dbReference>
<evidence type="ECO:0000256" key="4">
    <source>
        <dbReference type="ARBA" id="ARBA00023159"/>
    </source>
</evidence>
<dbReference type="InterPro" id="IPR003313">
    <property type="entry name" value="AraC-bd"/>
</dbReference>
<protein>
    <submittedName>
        <fullName evidence="7">AraC family transcriptional regulator</fullName>
    </submittedName>
</protein>
<dbReference type="Gene3D" id="2.60.120.10">
    <property type="entry name" value="Jelly Rolls"/>
    <property type="match status" value="1"/>
</dbReference>
<dbReference type="InterPro" id="IPR018062">
    <property type="entry name" value="HTH_AraC-typ_CS"/>
</dbReference>
<dbReference type="InterPro" id="IPR014710">
    <property type="entry name" value="RmlC-like_jellyroll"/>
</dbReference>
<accession>A0A4R1K2K0</accession>
<evidence type="ECO:0000256" key="1">
    <source>
        <dbReference type="ARBA" id="ARBA00022491"/>
    </source>
</evidence>
<dbReference type="PANTHER" id="PTHR11019:SF199">
    <property type="entry name" value="HTH-TYPE TRANSCRIPTIONAL REGULATOR NIMR"/>
    <property type="match status" value="1"/>
</dbReference>
<evidence type="ECO:0000313" key="8">
    <source>
        <dbReference type="Proteomes" id="UP000295565"/>
    </source>
</evidence>
<evidence type="ECO:0000259" key="6">
    <source>
        <dbReference type="PROSITE" id="PS01124"/>
    </source>
</evidence>
<dbReference type="PROSITE" id="PS01124">
    <property type="entry name" value="HTH_ARAC_FAMILY_2"/>
    <property type="match status" value="1"/>
</dbReference>
<keyword evidence="1" id="KW-0678">Repressor</keyword>
<reference evidence="7 8" key="1">
    <citation type="submission" date="2019-03" db="EMBL/GenBank/DDBJ databases">
        <title>Genomic Encyclopedia of Type Strains, Phase IV (KMG-IV): sequencing the most valuable type-strain genomes for metagenomic binning, comparative biology and taxonomic classification.</title>
        <authorList>
            <person name="Goeker M."/>
        </authorList>
    </citation>
    <scope>NUCLEOTIDE SEQUENCE [LARGE SCALE GENOMIC DNA]</scope>
    <source>
        <strain evidence="7 8">DSM 18577</strain>
    </source>
</reference>
<keyword evidence="8" id="KW-1185">Reference proteome</keyword>
<gene>
    <name evidence="7" type="ORF">EV690_1772</name>
</gene>
<dbReference type="EMBL" id="SMGD01000012">
    <property type="protein sequence ID" value="TCK58067.1"/>
    <property type="molecule type" value="Genomic_DNA"/>
</dbReference>
<dbReference type="Proteomes" id="UP000295565">
    <property type="component" value="Unassembled WGS sequence"/>
</dbReference>
<dbReference type="Pfam" id="PF02311">
    <property type="entry name" value="AraC_binding"/>
    <property type="match status" value="1"/>
</dbReference>
<dbReference type="PROSITE" id="PS00041">
    <property type="entry name" value="HTH_ARAC_FAMILY_1"/>
    <property type="match status" value="1"/>
</dbReference>
<keyword evidence="3" id="KW-0238">DNA-binding</keyword>